<evidence type="ECO:0000313" key="3">
    <source>
        <dbReference type="EMBL" id="CCO15284.1"/>
    </source>
</evidence>
<dbReference type="EMBL" id="FO082277">
    <property type="protein sequence ID" value="CCO15284.1"/>
    <property type="molecule type" value="Genomic_DNA"/>
</dbReference>
<dbReference type="GeneID" id="19017598"/>
<protein>
    <submittedName>
        <fullName evidence="3">Uncharacterized protein</fullName>
    </submittedName>
</protein>
<feature type="region of interest" description="Disordered" evidence="2">
    <location>
        <begin position="770"/>
        <end position="806"/>
    </location>
</feature>
<feature type="compositionally biased region" description="Polar residues" evidence="2">
    <location>
        <begin position="648"/>
        <end position="659"/>
    </location>
</feature>
<feature type="compositionally biased region" description="Polar residues" evidence="2">
    <location>
        <begin position="920"/>
        <end position="933"/>
    </location>
</feature>
<feature type="compositionally biased region" description="Gly residues" evidence="2">
    <location>
        <begin position="421"/>
        <end position="430"/>
    </location>
</feature>
<feature type="compositionally biased region" description="Low complexity" evidence="2">
    <location>
        <begin position="771"/>
        <end position="788"/>
    </location>
</feature>
<feature type="compositionally biased region" description="Polar residues" evidence="2">
    <location>
        <begin position="191"/>
        <end position="200"/>
    </location>
</feature>
<feature type="region of interest" description="Disordered" evidence="2">
    <location>
        <begin position="187"/>
        <end position="214"/>
    </location>
</feature>
<dbReference type="STRING" id="41875.K8EBQ7"/>
<dbReference type="OrthoDB" id="515355at2759"/>
<dbReference type="RefSeq" id="XP_007515044.1">
    <property type="nucleotide sequence ID" value="XM_007514982.1"/>
</dbReference>
<feature type="compositionally biased region" description="Basic and acidic residues" evidence="2">
    <location>
        <begin position="326"/>
        <end position="341"/>
    </location>
</feature>
<feature type="region of interest" description="Disordered" evidence="2">
    <location>
        <begin position="886"/>
        <end position="933"/>
    </location>
</feature>
<gene>
    <name evidence="3" type="ORF">Bathy02g04850</name>
</gene>
<feature type="region of interest" description="Disordered" evidence="2">
    <location>
        <begin position="326"/>
        <end position="362"/>
    </location>
</feature>
<keyword evidence="4" id="KW-1185">Reference proteome</keyword>
<dbReference type="eggNOG" id="ENOG502S41F">
    <property type="taxonomic scope" value="Eukaryota"/>
</dbReference>
<feature type="region of interest" description="Disordered" evidence="2">
    <location>
        <begin position="410"/>
        <end position="443"/>
    </location>
</feature>
<keyword evidence="1" id="KW-0175">Coiled coil</keyword>
<evidence type="ECO:0000313" key="4">
    <source>
        <dbReference type="Proteomes" id="UP000198341"/>
    </source>
</evidence>
<reference evidence="3 4" key="1">
    <citation type="submission" date="2011-10" db="EMBL/GenBank/DDBJ databases">
        <authorList>
            <person name="Genoscope - CEA"/>
        </authorList>
    </citation>
    <scope>NUCLEOTIDE SEQUENCE [LARGE SCALE GENOMIC DNA]</scope>
    <source>
        <strain evidence="3 4">RCC 1105</strain>
    </source>
</reference>
<dbReference type="AlphaFoldDB" id="K8EBQ7"/>
<feature type="compositionally biased region" description="Low complexity" evidence="2">
    <location>
        <begin position="795"/>
        <end position="806"/>
    </location>
</feature>
<feature type="region of interest" description="Disordered" evidence="2">
    <location>
        <begin position="632"/>
        <end position="659"/>
    </location>
</feature>
<sequence>MEPLFRPLNAFKSERRLRRRERRERRAKKIKPRKDERVLFFYLFMYSPYRFTPFIQHYSQRAYKLGKKKRSYNQVELTIAKALNKNADEKDILQIFEAHERPIGNDIPRDLANSALEYELRLTNGTRARCVIYLVYAEPMGETGKETLKRPTSELIVHGEGKMWLPVTRERCNKSCEGPILSAIQRFGKQGRTQPNSSSATTTTTTTQQDLGDKSNWKNSKNLFISIDEASNHVRPFGPNKVKAFRLLFTIFEVESDANGHAIPNVKLSEAKFIGSGFSTPIRVYANNDVPKGAAAMQVRCSLQSSWIGWKQASHATEEALKEAFADLPPEKHAGGKEEKKPKKMKTSTTTTKTTKSKEEKNAKTLLAKEVAEEKKKQKMLLKAAKELEKERAKAAKQAAAVTAALGANGKTTGKRKNGTATGGAGGGQGPMAKKGKLSGLQQKRNLSQAEHIAAMQMYQPYFVPSQSGDAMNAANNVSSIFSPLASGRFPPSSAGGLRRLSDQMPISVAHIAGFNLNELNALQTPATNGNNGSPGNAGGTPPSNVMNNMYGQINAAAYAHQQERAAAAAILSMGTPPDQQLQNTLGGDSTLMKGFTVDGEFISTADLPAMCTPPGGSAMLVSPTDAFLRTNPNLTTAKNGSRKAAKNTATMKKSNGKNNAHAASMRFGNTPAANLKPPTASTMKNLPTLPSIGSLGSAFKQTSPTAALNTTHGKMFSQRSSMYNTNAANGARVTTASKRQLPFREKSVVASHRVGDKEVSFAKDTMGVPARTNVNGATTTTTRGNKNSTKKDTAANNNNNNNNNTKVTAALAGGRKVRGRKNSVASVGADLAPTRLHFGGVSPPMSTAHKGSSRRSGVPPPMSMVLEASNVDHERMEVNNAPPVVEKPKAARLSSWFKPQAEVGVRATRSASKKRKSTDNVVGATTNGGLRK</sequence>
<accession>K8EBQ7</accession>
<evidence type="ECO:0000256" key="1">
    <source>
        <dbReference type="SAM" id="Coils"/>
    </source>
</evidence>
<evidence type="ECO:0000256" key="2">
    <source>
        <dbReference type="SAM" id="MobiDB-lite"/>
    </source>
</evidence>
<name>K8EBQ7_9CHLO</name>
<proteinExistence type="predicted"/>
<dbReference type="KEGG" id="bpg:Bathy02g04850"/>
<dbReference type="Proteomes" id="UP000198341">
    <property type="component" value="Chromosome 2"/>
</dbReference>
<feature type="coiled-coil region" evidence="1">
    <location>
        <begin position="368"/>
        <end position="405"/>
    </location>
</feature>
<organism evidence="3 4">
    <name type="scientific">Bathycoccus prasinos</name>
    <dbReference type="NCBI Taxonomy" id="41875"/>
    <lineage>
        <taxon>Eukaryota</taxon>
        <taxon>Viridiplantae</taxon>
        <taxon>Chlorophyta</taxon>
        <taxon>Mamiellophyceae</taxon>
        <taxon>Mamiellales</taxon>
        <taxon>Bathycoccaceae</taxon>
        <taxon>Bathycoccus</taxon>
    </lineage>
</organism>
<feature type="region of interest" description="Disordered" evidence="2">
    <location>
        <begin position="839"/>
        <end position="862"/>
    </location>
</feature>